<organism evidence="1 2">
    <name type="scientific">Candida maltosa (strain Xu316)</name>
    <name type="common">Yeast</name>
    <dbReference type="NCBI Taxonomy" id="1245528"/>
    <lineage>
        <taxon>Eukaryota</taxon>
        <taxon>Fungi</taxon>
        <taxon>Dikarya</taxon>
        <taxon>Ascomycota</taxon>
        <taxon>Saccharomycotina</taxon>
        <taxon>Pichiomycetes</taxon>
        <taxon>Debaryomycetaceae</taxon>
        <taxon>Candida/Lodderomyces clade</taxon>
        <taxon>Candida</taxon>
    </lineage>
</organism>
<keyword evidence="2" id="KW-1185">Reference proteome</keyword>
<dbReference type="OrthoDB" id="3468019at2759"/>
<dbReference type="PANTHER" id="PTHR39401">
    <property type="entry name" value="SNOAL-LIKE DOMAIN-CONTAINING PROTEIN"/>
    <property type="match status" value="1"/>
</dbReference>
<dbReference type="Proteomes" id="UP000011777">
    <property type="component" value="Unassembled WGS sequence"/>
</dbReference>
<proteinExistence type="predicted"/>
<evidence type="ECO:0000313" key="2">
    <source>
        <dbReference type="Proteomes" id="UP000011777"/>
    </source>
</evidence>
<dbReference type="EMBL" id="AOGT01001132">
    <property type="protein sequence ID" value="EMG48386.1"/>
    <property type="molecule type" value="Genomic_DNA"/>
</dbReference>
<comment type="caution">
    <text evidence="1">The sequence shown here is derived from an EMBL/GenBank/DDBJ whole genome shotgun (WGS) entry which is preliminary data.</text>
</comment>
<dbReference type="AlphaFoldDB" id="M3IPK1"/>
<protein>
    <recommendedName>
        <fullName evidence="3">SnoaL-like domain-containing protein</fullName>
    </recommendedName>
</protein>
<dbReference type="InterPro" id="IPR032710">
    <property type="entry name" value="NTF2-like_dom_sf"/>
</dbReference>
<evidence type="ECO:0000313" key="1">
    <source>
        <dbReference type="EMBL" id="EMG48386.1"/>
    </source>
</evidence>
<name>M3IPK1_CANMX</name>
<accession>M3IPK1</accession>
<gene>
    <name evidence="1" type="ORF">G210_1049</name>
</gene>
<dbReference type="PANTHER" id="PTHR39401:SF1">
    <property type="entry name" value="SNOAL-LIKE DOMAIN-CONTAINING PROTEIN"/>
    <property type="match status" value="1"/>
</dbReference>
<sequence length="139" mass="15558">MKTSSNISPKLKQFITNFYKASDSPPPATAADPYLDYFTSSSPLLMGLKKVTGHEEITGLRKAMWEKVTNRHHVVNNVAEIEPNQILLNGYVDYTLINGKAVTTDWAGFMKLVEEGDSYKMEYYQVYLDPSAAAKALSE</sequence>
<dbReference type="Gene3D" id="3.10.450.50">
    <property type="match status" value="1"/>
</dbReference>
<dbReference type="SUPFAM" id="SSF54427">
    <property type="entry name" value="NTF2-like"/>
    <property type="match status" value="1"/>
</dbReference>
<dbReference type="OMA" id="KMRFYQV"/>
<dbReference type="HOGENOM" id="CLU_107714_2_0_1"/>
<reference evidence="1 2" key="1">
    <citation type="submission" date="2013-02" db="EMBL/GenBank/DDBJ databases">
        <title>Genome sequence of Candida maltosa Xu316, a potential industrial strain for xylitol and ethanol production.</title>
        <authorList>
            <person name="Yu J."/>
            <person name="Wang Q."/>
            <person name="Geng X."/>
            <person name="Bao W."/>
            <person name="He P."/>
            <person name="Cai J."/>
        </authorList>
    </citation>
    <scope>NUCLEOTIDE SEQUENCE [LARGE SCALE GENOMIC DNA]</scope>
    <source>
        <strain evidence="2">Xu316</strain>
    </source>
</reference>
<evidence type="ECO:0008006" key="3">
    <source>
        <dbReference type="Google" id="ProtNLM"/>
    </source>
</evidence>
<dbReference type="STRING" id="1245528.M3IPK1"/>
<dbReference type="eggNOG" id="ENOG502S7KH">
    <property type="taxonomic scope" value="Eukaryota"/>
</dbReference>